<evidence type="ECO:0000259" key="5">
    <source>
        <dbReference type="Pfam" id="PF04542"/>
    </source>
</evidence>
<dbReference type="InterPro" id="IPR039425">
    <property type="entry name" value="RNA_pol_sigma-70-like"/>
</dbReference>
<comment type="caution">
    <text evidence="7">The sequence shown here is derived from an EMBL/GenBank/DDBJ whole genome shotgun (WGS) entry which is preliminary data.</text>
</comment>
<dbReference type="Gene3D" id="1.10.10.10">
    <property type="entry name" value="Winged helix-like DNA-binding domain superfamily/Winged helix DNA-binding domain"/>
    <property type="match status" value="1"/>
</dbReference>
<gene>
    <name evidence="7" type="ORF">BCY89_01085</name>
</gene>
<feature type="domain" description="RNA polymerase sigma factor 70 region 4 type 2" evidence="6">
    <location>
        <begin position="122"/>
        <end position="174"/>
    </location>
</feature>
<dbReference type="InterPro" id="IPR013249">
    <property type="entry name" value="RNA_pol_sigma70_r4_t2"/>
</dbReference>
<evidence type="ECO:0000313" key="7">
    <source>
        <dbReference type="EMBL" id="RKF42116.1"/>
    </source>
</evidence>
<feature type="domain" description="RNA polymerase sigma-70 region 2" evidence="5">
    <location>
        <begin position="29"/>
        <end position="89"/>
    </location>
</feature>
<dbReference type="InterPro" id="IPR036388">
    <property type="entry name" value="WH-like_DNA-bd_sf"/>
</dbReference>
<evidence type="ECO:0008006" key="9">
    <source>
        <dbReference type="Google" id="ProtNLM"/>
    </source>
</evidence>
<comment type="similarity">
    <text evidence="1">Belongs to the sigma-70 factor family. ECF subfamily.</text>
</comment>
<dbReference type="GO" id="GO:0006352">
    <property type="term" value="P:DNA-templated transcription initiation"/>
    <property type="evidence" value="ECO:0007669"/>
    <property type="project" value="InterPro"/>
</dbReference>
<organism evidence="7 8">
    <name type="scientific">Sphingobacterium siyangense</name>
    <dbReference type="NCBI Taxonomy" id="459529"/>
    <lineage>
        <taxon>Bacteria</taxon>
        <taxon>Pseudomonadati</taxon>
        <taxon>Bacteroidota</taxon>
        <taxon>Sphingobacteriia</taxon>
        <taxon>Sphingobacteriales</taxon>
        <taxon>Sphingobacteriaceae</taxon>
        <taxon>Sphingobacterium</taxon>
    </lineage>
</organism>
<dbReference type="InterPro" id="IPR007627">
    <property type="entry name" value="RNA_pol_sigma70_r2"/>
</dbReference>
<evidence type="ECO:0000256" key="4">
    <source>
        <dbReference type="ARBA" id="ARBA00023163"/>
    </source>
</evidence>
<proteinExistence type="inferred from homology"/>
<dbReference type="Pfam" id="PF08281">
    <property type="entry name" value="Sigma70_r4_2"/>
    <property type="match status" value="1"/>
</dbReference>
<dbReference type="PANTHER" id="PTHR43133:SF46">
    <property type="entry name" value="RNA POLYMERASE SIGMA-70 FACTOR ECF SUBFAMILY"/>
    <property type="match status" value="1"/>
</dbReference>
<keyword evidence="3" id="KW-0731">Sigma factor</keyword>
<evidence type="ECO:0000259" key="6">
    <source>
        <dbReference type="Pfam" id="PF08281"/>
    </source>
</evidence>
<dbReference type="Pfam" id="PF04542">
    <property type="entry name" value="Sigma70_r2"/>
    <property type="match status" value="1"/>
</dbReference>
<evidence type="ECO:0000256" key="1">
    <source>
        <dbReference type="ARBA" id="ARBA00010641"/>
    </source>
</evidence>
<dbReference type="InterPro" id="IPR014284">
    <property type="entry name" value="RNA_pol_sigma-70_dom"/>
</dbReference>
<dbReference type="NCBIfam" id="TIGR02937">
    <property type="entry name" value="sigma70-ECF"/>
    <property type="match status" value="1"/>
</dbReference>
<dbReference type="GO" id="GO:0016987">
    <property type="term" value="F:sigma factor activity"/>
    <property type="evidence" value="ECO:0007669"/>
    <property type="project" value="UniProtKB-KW"/>
</dbReference>
<dbReference type="Proteomes" id="UP000286402">
    <property type="component" value="Unassembled WGS sequence"/>
</dbReference>
<dbReference type="Gene3D" id="1.10.1740.10">
    <property type="match status" value="1"/>
</dbReference>
<evidence type="ECO:0000313" key="8">
    <source>
        <dbReference type="Proteomes" id="UP000286402"/>
    </source>
</evidence>
<keyword evidence="2" id="KW-0805">Transcription regulation</keyword>
<reference evidence="7 8" key="1">
    <citation type="submission" date="2016-07" db="EMBL/GenBank/DDBJ databases">
        <title>Genome analysis of Sphingobacterium siyangense T12B17.</title>
        <authorList>
            <person name="Xu D."/>
            <person name="Su Y."/>
            <person name="Zheng S."/>
        </authorList>
    </citation>
    <scope>NUCLEOTIDE SEQUENCE [LARGE SCALE GENOMIC DNA]</scope>
    <source>
        <strain evidence="7 8">T12B17</strain>
    </source>
</reference>
<dbReference type="AlphaFoldDB" id="A0A420GAD5"/>
<dbReference type="GO" id="GO:0003677">
    <property type="term" value="F:DNA binding"/>
    <property type="evidence" value="ECO:0007669"/>
    <property type="project" value="InterPro"/>
</dbReference>
<dbReference type="SUPFAM" id="SSF88659">
    <property type="entry name" value="Sigma3 and sigma4 domains of RNA polymerase sigma factors"/>
    <property type="match status" value="1"/>
</dbReference>
<dbReference type="EMBL" id="MCAQ01000001">
    <property type="protein sequence ID" value="RKF42116.1"/>
    <property type="molecule type" value="Genomic_DNA"/>
</dbReference>
<keyword evidence="8" id="KW-1185">Reference proteome</keyword>
<dbReference type="InterPro" id="IPR013324">
    <property type="entry name" value="RNA_pol_sigma_r3/r4-like"/>
</dbReference>
<dbReference type="SUPFAM" id="SSF88946">
    <property type="entry name" value="Sigma2 domain of RNA polymerase sigma factors"/>
    <property type="match status" value="1"/>
</dbReference>
<dbReference type="RefSeq" id="WP_120332520.1">
    <property type="nucleotide sequence ID" value="NZ_CP070350.1"/>
</dbReference>
<sequence length="182" mass="21024">MYLKPLSAENKKNIAIDRDESSFKAYFVANYGVLKSNAISFIKDKQLAEDVVSEVLWKIWYLGPDLMNIANVEGYLLRAIKNKCLNLLRIRQVILTDGTEYQDTLIDKNTPEQILISTESIQRIQRAVEGLPPKTKEAFKLVKEERKTYLETAEMMGISKKTVDRHIQIALEKLWSCIKEKK</sequence>
<evidence type="ECO:0000256" key="3">
    <source>
        <dbReference type="ARBA" id="ARBA00023082"/>
    </source>
</evidence>
<dbReference type="PANTHER" id="PTHR43133">
    <property type="entry name" value="RNA POLYMERASE ECF-TYPE SIGMA FACTO"/>
    <property type="match status" value="1"/>
</dbReference>
<accession>A0A420GAD5</accession>
<keyword evidence="4" id="KW-0804">Transcription</keyword>
<protein>
    <recommendedName>
        <fullName evidence="9">RNA polymerase sigma-70 factor (ECF subfamily)</fullName>
    </recommendedName>
</protein>
<dbReference type="InterPro" id="IPR013325">
    <property type="entry name" value="RNA_pol_sigma_r2"/>
</dbReference>
<dbReference type="CDD" id="cd06171">
    <property type="entry name" value="Sigma70_r4"/>
    <property type="match status" value="1"/>
</dbReference>
<evidence type="ECO:0000256" key="2">
    <source>
        <dbReference type="ARBA" id="ARBA00023015"/>
    </source>
</evidence>
<name>A0A420GAD5_9SPHI</name>